<feature type="transmembrane region" description="Helical" evidence="7">
    <location>
        <begin position="195"/>
        <end position="218"/>
    </location>
</feature>
<feature type="transmembrane region" description="Helical" evidence="7">
    <location>
        <begin position="92"/>
        <end position="109"/>
    </location>
</feature>
<dbReference type="InterPro" id="IPR011701">
    <property type="entry name" value="MFS"/>
</dbReference>
<dbReference type="Gene3D" id="1.20.1250.20">
    <property type="entry name" value="MFS general substrate transporter like domains"/>
    <property type="match status" value="2"/>
</dbReference>
<feature type="region of interest" description="Disordered" evidence="6">
    <location>
        <begin position="458"/>
        <end position="480"/>
    </location>
</feature>
<proteinExistence type="predicted"/>
<dbReference type="Proteomes" id="UP000002748">
    <property type="component" value="Unassembled WGS sequence"/>
</dbReference>
<dbReference type="VEuPathDB" id="FungiDB:A1Q1_06074"/>
<evidence type="ECO:0000313" key="9">
    <source>
        <dbReference type="Proteomes" id="UP000002748"/>
    </source>
</evidence>
<feature type="transmembrane region" description="Helical" evidence="7">
    <location>
        <begin position="153"/>
        <end position="174"/>
    </location>
</feature>
<evidence type="ECO:0000256" key="2">
    <source>
        <dbReference type="ARBA" id="ARBA00022448"/>
    </source>
</evidence>
<evidence type="ECO:0000256" key="4">
    <source>
        <dbReference type="ARBA" id="ARBA00022989"/>
    </source>
</evidence>
<feature type="transmembrane region" description="Helical" evidence="7">
    <location>
        <begin position="224"/>
        <end position="242"/>
    </location>
</feature>
<dbReference type="HOGENOM" id="CLU_000960_27_1_1"/>
<dbReference type="EMBL" id="ALBS01000326">
    <property type="protein sequence ID" value="EJT45458.1"/>
    <property type="molecule type" value="Genomic_DNA"/>
</dbReference>
<dbReference type="RefSeq" id="XP_014176758.1">
    <property type="nucleotide sequence ID" value="XM_014321283.1"/>
</dbReference>
<dbReference type="SUPFAM" id="SSF103473">
    <property type="entry name" value="MFS general substrate transporter"/>
    <property type="match status" value="2"/>
</dbReference>
<dbReference type="Pfam" id="PF07690">
    <property type="entry name" value="MFS_1"/>
    <property type="match status" value="1"/>
</dbReference>
<keyword evidence="3 7" id="KW-0812">Transmembrane</keyword>
<dbReference type="AlphaFoldDB" id="J5Q4P3"/>
<dbReference type="GO" id="GO:0016020">
    <property type="term" value="C:membrane"/>
    <property type="evidence" value="ECO:0007669"/>
    <property type="project" value="UniProtKB-SubCell"/>
</dbReference>
<evidence type="ECO:0000256" key="1">
    <source>
        <dbReference type="ARBA" id="ARBA00004141"/>
    </source>
</evidence>
<keyword evidence="5 7" id="KW-0472">Membrane</keyword>
<evidence type="ECO:0008006" key="10">
    <source>
        <dbReference type="Google" id="ProtNLM"/>
    </source>
</evidence>
<evidence type="ECO:0000256" key="3">
    <source>
        <dbReference type="ARBA" id="ARBA00022692"/>
    </source>
</evidence>
<dbReference type="InterPro" id="IPR036259">
    <property type="entry name" value="MFS_trans_sf"/>
</dbReference>
<name>J5Q4P3_TRIAS</name>
<evidence type="ECO:0000256" key="6">
    <source>
        <dbReference type="SAM" id="MobiDB-lite"/>
    </source>
</evidence>
<dbReference type="PANTHER" id="PTHR42718">
    <property type="entry name" value="MAJOR FACILITATOR SUPERFAMILY MULTIDRUG TRANSPORTER MFSC"/>
    <property type="match status" value="1"/>
</dbReference>
<gene>
    <name evidence="8" type="ORF">A1Q1_06074</name>
</gene>
<comment type="subcellular location">
    <subcellularLocation>
        <location evidence="1">Membrane</location>
        <topology evidence="1">Multi-pass membrane protein</topology>
    </subcellularLocation>
</comment>
<protein>
    <recommendedName>
        <fullName evidence="10">Major facilitator superfamily (MFS) profile domain-containing protein</fullName>
    </recommendedName>
</protein>
<feature type="transmembrane region" description="Helical" evidence="7">
    <location>
        <begin position="434"/>
        <end position="452"/>
    </location>
</feature>
<keyword evidence="2" id="KW-0813">Transport</keyword>
<reference evidence="8 9" key="1">
    <citation type="journal article" date="2012" name="Eukaryot. Cell">
        <title>Draft genome sequence of CBS 2479, the standard type strain of Trichosporon asahii.</title>
        <authorList>
            <person name="Yang R.Y."/>
            <person name="Li H.T."/>
            <person name="Zhu H."/>
            <person name="Zhou G.P."/>
            <person name="Wang M."/>
            <person name="Wang L."/>
        </authorList>
    </citation>
    <scope>NUCLEOTIDE SEQUENCE [LARGE SCALE GENOMIC DNA]</scope>
    <source>
        <strain evidence="9">ATCC 90039 / CBS 2479 / JCM 2466 / KCTC 7840 / NCYC 2677 / UAMH 7654</strain>
    </source>
</reference>
<evidence type="ECO:0000313" key="8">
    <source>
        <dbReference type="EMBL" id="EJT45458.1"/>
    </source>
</evidence>
<feature type="transmembrane region" description="Helical" evidence="7">
    <location>
        <begin position="329"/>
        <end position="345"/>
    </location>
</feature>
<dbReference type="GeneID" id="25989586"/>
<keyword evidence="4 7" id="KW-1133">Transmembrane helix</keyword>
<evidence type="ECO:0000256" key="7">
    <source>
        <dbReference type="SAM" id="Phobius"/>
    </source>
</evidence>
<feature type="transmembrane region" description="Helical" evidence="7">
    <location>
        <begin position="392"/>
        <end position="414"/>
    </location>
</feature>
<feature type="compositionally biased region" description="Polar residues" evidence="6">
    <location>
        <begin position="467"/>
        <end position="480"/>
    </location>
</feature>
<dbReference type="PANTHER" id="PTHR42718:SF9">
    <property type="entry name" value="MAJOR FACILITATOR SUPERFAMILY MULTIDRUG TRANSPORTER MFSC"/>
    <property type="match status" value="1"/>
</dbReference>
<feature type="transmembrane region" description="Helical" evidence="7">
    <location>
        <begin position="296"/>
        <end position="317"/>
    </location>
</feature>
<organism evidence="8 9">
    <name type="scientific">Trichosporon asahii var. asahii (strain ATCC 90039 / CBS 2479 / JCM 2466 / KCTC 7840 / NBRC 103889/ NCYC 2677 / UAMH 7654)</name>
    <name type="common">Yeast</name>
    <dbReference type="NCBI Taxonomy" id="1186058"/>
    <lineage>
        <taxon>Eukaryota</taxon>
        <taxon>Fungi</taxon>
        <taxon>Dikarya</taxon>
        <taxon>Basidiomycota</taxon>
        <taxon>Agaricomycotina</taxon>
        <taxon>Tremellomycetes</taxon>
        <taxon>Trichosporonales</taxon>
        <taxon>Trichosporonaceae</taxon>
        <taxon>Trichosporon</taxon>
    </lineage>
</organism>
<accession>J5Q4P3</accession>
<feature type="transmembrane region" description="Helical" evidence="7">
    <location>
        <begin position="357"/>
        <end position="380"/>
    </location>
</feature>
<dbReference type="OrthoDB" id="440755at2759"/>
<evidence type="ECO:0000256" key="5">
    <source>
        <dbReference type="ARBA" id="ARBA00023136"/>
    </source>
</evidence>
<sequence>MTSVNAPNNVAQPSTDIFSTALPVTFASRTGSAQSETLNGSTVEPEKAEIAGEAAESESPAFSQTTKWTLLGLFSLGLFIDVFFVLRALSGIFGACLIPSSYRLIVYVFDTKELELAFTLYGVSGAIANVAGIVVAGFVAYIPQGGQMQDWRWFFRILAIIILPAALLSFKVVPHVTGMQHECPEGDSKLKRLDLVGSLLMLAGIVLIILGLTLGASYGWKKPGFIVPFILGILLFPTFFIWEGQLPESAALLPNSTWRIPNFALWILFATQIYAWWGVNFLALVEIFVSVHQERALLAAARVLPEGISAFLVVMVLSAFPTLVSRPRWTVAIGSALGTVAYALMSRPHTFVGTEYWRWLFPAFVIGSGGNAACFTAVNVMIMVSVPPEMSAVAGATLQVAFQMGAAIGFAVQAGLLSVNPGGLANRDNVQASFYFQMGWNALWLVVFLIFYRDPKPSDRPDIEQPQAGNTDGATNNRAR</sequence>
<dbReference type="GO" id="GO:0022857">
    <property type="term" value="F:transmembrane transporter activity"/>
    <property type="evidence" value="ECO:0007669"/>
    <property type="project" value="InterPro"/>
</dbReference>
<comment type="caution">
    <text evidence="8">The sequence shown here is derived from an EMBL/GenBank/DDBJ whole genome shotgun (WGS) entry which is preliminary data.</text>
</comment>
<feature type="transmembrane region" description="Helical" evidence="7">
    <location>
        <begin position="116"/>
        <end position="141"/>
    </location>
</feature>
<feature type="transmembrane region" description="Helical" evidence="7">
    <location>
        <begin position="263"/>
        <end position="284"/>
    </location>
</feature>
<dbReference type="KEGG" id="tasa:A1Q1_06074"/>